<keyword evidence="4 16" id="KW-0812">Transmembrane</keyword>
<dbReference type="GO" id="GO:0005886">
    <property type="term" value="C:plasma membrane"/>
    <property type="evidence" value="ECO:0007669"/>
    <property type="project" value="TreeGrafter"/>
</dbReference>
<feature type="transmembrane region" description="Helical" evidence="16">
    <location>
        <begin position="442"/>
        <end position="463"/>
    </location>
</feature>
<keyword evidence="7 16" id="KW-1133">Transmembrane helix</keyword>
<evidence type="ECO:0000256" key="12">
    <source>
        <dbReference type="ARBA" id="ARBA00023201"/>
    </source>
</evidence>
<feature type="transmembrane region" description="Helical" evidence="16">
    <location>
        <begin position="264"/>
        <end position="283"/>
    </location>
</feature>
<evidence type="ECO:0000313" key="18">
    <source>
        <dbReference type="Proteomes" id="UP001233999"/>
    </source>
</evidence>
<dbReference type="Proteomes" id="UP001233999">
    <property type="component" value="Unassembled WGS sequence"/>
</dbReference>
<feature type="transmembrane region" description="Helical" evidence="16">
    <location>
        <begin position="158"/>
        <end position="178"/>
    </location>
</feature>
<evidence type="ECO:0000256" key="2">
    <source>
        <dbReference type="ARBA" id="ARBA00006459"/>
    </source>
</evidence>
<comment type="subcellular location">
    <subcellularLocation>
        <location evidence="1">Membrane</location>
        <topology evidence="1">Multi-pass membrane protein</topology>
    </subcellularLocation>
</comment>
<evidence type="ECO:0000256" key="8">
    <source>
        <dbReference type="ARBA" id="ARBA00023053"/>
    </source>
</evidence>
<dbReference type="SUPFAM" id="SSF161070">
    <property type="entry name" value="SNF-like"/>
    <property type="match status" value="1"/>
</dbReference>
<evidence type="ECO:0000256" key="3">
    <source>
        <dbReference type="ARBA" id="ARBA00022448"/>
    </source>
</evidence>
<gene>
    <name evidence="17" type="ORF">L9F63_016282</name>
</gene>
<dbReference type="PANTHER" id="PTHR11616">
    <property type="entry name" value="SODIUM/CHLORIDE DEPENDENT TRANSPORTER"/>
    <property type="match status" value="1"/>
</dbReference>
<comment type="similarity">
    <text evidence="2">Belongs to the sodium:neurotransmitter symporter (SNF) (TC 2.A.22) family.</text>
</comment>
<evidence type="ECO:0000256" key="6">
    <source>
        <dbReference type="ARBA" id="ARBA00022970"/>
    </source>
</evidence>
<organism evidence="17 18">
    <name type="scientific">Diploptera punctata</name>
    <name type="common">Pacific beetle cockroach</name>
    <dbReference type="NCBI Taxonomy" id="6984"/>
    <lineage>
        <taxon>Eukaryota</taxon>
        <taxon>Metazoa</taxon>
        <taxon>Ecdysozoa</taxon>
        <taxon>Arthropoda</taxon>
        <taxon>Hexapoda</taxon>
        <taxon>Insecta</taxon>
        <taxon>Pterygota</taxon>
        <taxon>Neoptera</taxon>
        <taxon>Polyneoptera</taxon>
        <taxon>Dictyoptera</taxon>
        <taxon>Blattodea</taxon>
        <taxon>Blaberoidea</taxon>
        <taxon>Blaberidae</taxon>
        <taxon>Diplopterinae</taxon>
        <taxon>Diploptera</taxon>
    </lineage>
</organism>
<evidence type="ECO:0000256" key="7">
    <source>
        <dbReference type="ARBA" id="ARBA00022989"/>
    </source>
</evidence>
<evidence type="ECO:0000256" key="9">
    <source>
        <dbReference type="ARBA" id="ARBA00023065"/>
    </source>
</evidence>
<dbReference type="InterPro" id="IPR000175">
    <property type="entry name" value="Na/ntran_symport"/>
</dbReference>
<accession>A0AAD8A1Q7</accession>
<dbReference type="InterPro" id="IPR037272">
    <property type="entry name" value="SNS_sf"/>
</dbReference>
<keyword evidence="18" id="KW-1185">Reference proteome</keyword>
<reference evidence="17" key="1">
    <citation type="journal article" date="2023" name="IScience">
        <title>Live-bearing cockroach genome reveals convergent evolutionary mechanisms linked to viviparity in insects and beyond.</title>
        <authorList>
            <person name="Fouks B."/>
            <person name="Harrison M.C."/>
            <person name="Mikhailova A.A."/>
            <person name="Marchal E."/>
            <person name="English S."/>
            <person name="Carruthers M."/>
            <person name="Jennings E.C."/>
            <person name="Chiamaka E.L."/>
            <person name="Frigard R.A."/>
            <person name="Pippel M."/>
            <person name="Attardo G.M."/>
            <person name="Benoit J.B."/>
            <person name="Bornberg-Bauer E."/>
            <person name="Tobe S.S."/>
        </authorList>
    </citation>
    <scope>NUCLEOTIDE SEQUENCE</scope>
    <source>
        <strain evidence="17">Stay&amp;Tobe</strain>
    </source>
</reference>
<keyword evidence="10 16" id="KW-0472">Membrane</keyword>
<sequence>ETCTTYSSTDSSQRKIIKGQTTSTWNERGVFFLTSLGFTTGLQSICLFPVLCDLNGGTVFVLCTMLLYVLLGVPIVLMETGLGQLSRMSPTVLFPKLCPLLSVASSAKYFTTEILGTLSESQVQGHLVLGLAITWTAVAVCLGSGIRHTGKLCYLTTPVIFLVSGIVLVRGLFLWNAAVSQFVAPQWNKMADLSVWFISACYVFHSLNLGMGGLMTISSHNKQTTNIVRDSVLVCLLHFLWGVSMWLAYVCLTAEYRENNAVAGPWILFVVLARGLAALPHGIVFSMIMYIMVFFVGIGTLLGTILTISSTLLHYVPVLRNRRGFVTTGACIVLFLLGIPLASQAGLHLHLLISYNNIKWTLVLYSLCTCFCVMYCYGHRRFITQMCFISNIKLQEITFTHLTVLYCTVIPAFLLLLLMSSFHAGMTLPDGMASHPQQLQRVSWALTSLPVLLLPVCAAFNFIKLLNQKQTVIQSFKSLLRPDDAWLEYMTSRFQCPTRCEKTTMTSPMLVTATKDYSLNSNDGNNNLDEYVVNNALHKSYNEHSMF</sequence>
<evidence type="ECO:0000256" key="14">
    <source>
        <dbReference type="ARBA" id="ARBA00040215"/>
    </source>
</evidence>
<keyword evidence="8 15" id="KW-0915">Sodium</keyword>
<keyword evidence="11" id="KW-0325">Glycoprotein</keyword>
<feature type="binding site" evidence="15">
    <location>
        <position position="206"/>
    </location>
    <ligand>
        <name>Na(+)</name>
        <dbReference type="ChEBI" id="CHEBI:29101"/>
        <label>1</label>
    </ligand>
</feature>
<feature type="transmembrane region" description="Helical" evidence="16">
    <location>
        <begin position="289"/>
        <end position="313"/>
    </location>
</feature>
<evidence type="ECO:0000313" key="17">
    <source>
        <dbReference type="EMBL" id="KAJ9590766.1"/>
    </source>
</evidence>
<keyword evidence="9" id="KW-0406">Ion transport</keyword>
<comment type="function">
    <text evidence="13">Unusual broad substrate spectrum amino acid:sodium cotransporter that promotes absorption of the D isomers of essential amino acids. Neutral amino acids are the preferred substrates, especially methionine and phenylalanine.</text>
</comment>
<feature type="transmembrane region" description="Helical" evidence="16">
    <location>
        <begin position="358"/>
        <end position="378"/>
    </location>
</feature>
<dbReference type="PANTHER" id="PTHR11616:SF321">
    <property type="entry name" value="SODIUM-DEPENDENT NUTRIENT AMINO ACID TRANSPORTER 1-RELATED"/>
    <property type="match status" value="1"/>
</dbReference>
<keyword evidence="6" id="KW-0029">Amino-acid transport</keyword>
<keyword evidence="12" id="KW-0739">Sodium transport</keyword>
<protein>
    <recommendedName>
        <fullName evidence="14">Sodium-dependent nutrient amino acid transporter 1</fullName>
    </recommendedName>
</protein>
<evidence type="ECO:0000256" key="10">
    <source>
        <dbReference type="ARBA" id="ARBA00023136"/>
    </source>
</evidence>
<dbReference type="GO" id="GO:0089718">
    <property type="term" value="P:amino acid import across plasma membrane"/>
    <property type="evidence" value="ECO:0007669"/>
    <property type="project" value="TreeGrafter"/>
</dbReference>
<feature type="non-terminal residue" evidence="17">
    <location>
        <position position="1"/>
    </location>
</feature>
<feature type="transmembrane region" description="Helical" evidence="16">
    <location>
        <begin position="30"/>
        <end position="51"/>
    </location>
</feature>
<dbReference type="Pfam" id="PF00209">
    <property type="entry name" value="SNF"/>
    <property type="match status" value="2"/>
</dbReference>
<dbReference type="PROSITE" id="PS50267">
    <property type="entry name" value="NA_NEUROTRAN_SYMP_3"/>
    <property type="match status" value="1"/>
</dbReference>
<evidence type="ECO:0000256" key="16">
    <source>
        <dbReference type="SAM" id="Phobius"/>
    </source>
</evidence>
<dbReference type="AlphaFoldDB" id="A0AAD8A1Q7"/>
<keyword evidence="5" id="KW-0769">Symport</keyword>
<reference evidence="17" key="2">
    <citation type="submission" date="2023-05" db="EMBL/GenBank/DDBJ databases">
        <authorList>
            <person name="Fouks B."/>
        </authorList>
    </citation>
    <scope>NUCLEOTIDE SEQUENCE</scope>
    <source>
        <strain evidence="17">Stay&amp;Tobe</strain>
        <tissue evidence="17">Testes</tissue>
    </source>
</reference>
<evidence type="ECO:0000256" key="13">
    <source>
        <dbReference type="ARBA" id="ARBA00037785"/>
    </source>
</evidence>
<feature type="transmembrane region" description="Helical" evidence="16">
    <location>
        <begin position="231"/>
        <end position="252"/>
    </location>
</feature>
<evidence type="ECO:0000256" key="15">
    <source>
        <dbReference type="PIRSR" id="PIRSR600175-1"/>
    </source>
</evidence>
<evidence type="ECO:0000256" key="11">
    <source>
        <dbReference type="ARBA" id="ARBA00023180"/>
    </source>
</evidence>
<dbReference type="EMBL" id="JASPKZ010004196">
    <property type="protein sequence ID" value="KAJ9590766.1"/>
    <property type="molecule type" value="Genomic_DNA"/>
</dbReference>
<keyword evidence="3" id="KW-0813">Transport</keyword>
<evidence type="ECO:0000256" key="1">
    <source>
        <dbReference type="ARBA" id="ARBA00004141"/>
    </source>
</evidence>
<feature type="transmembrane region" description="Helical" evidence="16">
    <location>
        <begin position="190"/>
        <end position="211"/>
    </location>
</feature>
<comment type="caution">
    <text evidence="17">The sequence shown here is derived from an EMBL/GenBank/DDBJ whole genome shotgun (WGS) entry which is preliminary data.</text>
</comment>
<feature type="transmembrane region" description="Helical" evidence="16">
    <location>
        <begin position="127"/>
        <end position="146"/>
    </location>
</feature>
<proteinExistence type="inferred from homology"/>
<evidence type="ECO:0000256" key="5">
    <source>
        <dbReference type="ARBA" id="ARBA00022847"/>
    </source>
</evidence>
<name>A0AAD8A1Q7_DIPPU</name>
<keyword evidence="15" id="KW-0479">Metal-binding</keyword>
<feature type="transmembrane region" description="Helical" evidence="16">
    <location>
        <begin position="57"/>
        <end position="78"/>
    </location>
</feature>
<dbReference type="GO" id="GO:0005283">
    <property type="term" value="F:amino acid:sodium symporter activity"/>
    <property type="evidence" value="ECO:0007669"/>
    <property type="project" value="TreeGrafter"/>
</dbReference>
<feature type="transmembrane region" description="Helical" evidence="16">
    <location>
        <begin position="399"/>
        <end position="422"/>
    </location>
</feature>
<evidence type="ECO:0000256" key="4">
    <source>
        <dbReference type="ARBA" id="ARBA00022692"/>
    </source>
</evidence>
<dbReference type="GO" id="GO:0046872">
    <property type="term" value="F:metal ion binding"/>
    <property type="evidence" value="ECO:0007669"/>
    <property type="project" value="UniProtKB-KW"/>
</dbReference>
<feature type="transmembrane region" description="Helical" evidence="16">
    <location>
        <begin position="325"/>
        <end position="346"/>
    </location>
</feature>